<name>A0ABY6M3K2_9FLAO</name>
<gene>
    <name evidence="1" type="ORF">K5I29_06280</name>
</gene>
<dbReference type="Proteomes" id="UP001163328">
    <property type="component" value="Chromosome"/>
</dbReference>
<dbReference type="Pfam" id="PF01963">
    <property type="entry name" value="TraB_PrgY_gumN"/>
    <property type="match status" value="1"/>
</dbReference>
<organism evidence="1 2">
    <name type="scientific">Flavobacterium agricola</name>
    <dbReference type="NCBI Taxonomy" id="2870839"/>
    <lineage>
        <taxon>Bacteria</taxon>
        <taxon>Pseudomonadati</taxon>
        <taxon>Bacteroidota</taxon>
        <taxon>Flavobacteriia</taxon>
        <taxon>Flavobacteriales</taxon>
        <taxon>Flavobacteriaceae</taxon>
        <taxon>Flavobacterium</taxon>
    </lineage>
</organism>
<dbReference type="InterPro" id="IPR002816">
    <property type="entry name" value="TraB/PrgY/GumN_fam"/>
</dbReference>
<accession>A0ABY6M3K2</accession>
<protein>
    <submittedName>
        <fullName evidence="1">TraB/GumN family protein</fullName>
    </submittedName>
</protein>
<sequence length="234" mass="27408">MGKNFKKKNKFLLSKVEESNLVLVENIGESYPIINVRENNLSTDFLNQNQLKLLENIISNKTTIKKLSLKEIMIKIDEVWAKKSCLNNRERKDSLSLDDFLIKSSQEKGIKVVGLEDLSITIEYINKYTYEKFDDDRLKEIIVAKLNNINQNIKHSNCKIEKKYRTKSYDYNFNKNVEHPILAERNINWMRKIPSFLNEYKKVFIAVGIGHLDYENGLLNLLKNEGYSITPIKI</sequence>
<dbReference type="RefSeq" id="WP_264435045.1">
    <property type="nucleotide sequence ID" value="NZ_CP081495.1"/>
</dbReference>
<dbReference type="EMBL" id="CP081495">
    <property type="protein sequence ID" value="UYW02487.1"/>
    <property type="molecule type" value="Genomic_DNA"/>
</dbReference>
<keyword evidence="2" id="KW-1185">Reference proteome</keyword>
<reference evidence="1" key="1">
    <citation type="submission" date="2021-08" db="EMBL/GenBank/DDBJ databases">
        <title>Flavobacterium sp. strain CC-SYL302.</title>
        <authorList>
            <person name="Lin S.-Y."/>
            <person name="Lee T.-H."/>
            <person name="Young C.-C."/>
        </authorList>
    </citation>
    <scope>NUCLEOTIDE SEQUENCE</scope>
    <source>
        <strain evidence="1">CC-SYL302</strain>
    </source>
</reference>
<proteinExistence type="predicted"/>
<evidence type="ECO:0000313" key="2">
    <source>
        <dbReference type="Proteomes" id="UP001163328"/>
    </source>
</evidence>
<dbReference type="CDD" id="cd14789">
    <property type="entry name" value="Tiki"/>
    <property type="match status" value="1"/>
</dbReference>
<evidence type="ECO:0000313" key="1">
    <source>
        <dbReference type="EMBL" id="UYW02487.1"/>
    </source>
</evidence>